<dbReference type="NCBIfam" id="TIGR00229">
    <property type="entry name" value="sensory_box"/>
    <property type="match status" value="1"/>
</dbReference>
<feature type="domain" description="PAS" evidence="7">
    <location>
        <begin position="139"/>
        <end position="210"/>
    </location>
</feature>
<dbReference type="EC" id="2.7.13.3" evidence="2"/>
<dbReference type="Gene3D" id="3.30.450.20">
    <property type="entry name" value="PAS domain"/>
    <property type="match status" value="2"/>
</dbReference>
<comment type="caution">
    <text evidence="8">The sequence shown here is derived from an EMBL/GenBank/DDBJ whole genome shotgun (WGS) entry which is preliminary data.</text>
</comment>
<comment type="catalytic activity">
    <reaction evidence="1">
        <text>ATP + protein L-histidine = ADP + protein N-phospho-L-histidine.</text>
        <dbReference type="EC" id="2.7.13.3"/>
    </reaction>
</comment>
<evidence type="ECO:0000256" key="1">
    <source>
        <dbReference type="ARBA" id="ARBA00000085"/>
    </source>
</evidence>
<reference evidence="8" key="2">
    <citation type="submission" date="2020-09" db="EMBL/GenBank/DDBJ databases">
        <authorList>
            <person name="Sun Q."/>
            <person name="Zhou Y."/>
        </authorList>
    </citation>
    <scope>NUCLEOTIDE SEQUENCE</scope>
    <source>
        <strain evidence="8">CGMCC 1.15966</strain>
    </source>
</reference>
<evidence type="ECO:0000256" key="5">
    <source>
        <dbReference type="ARBA" id="ARBA00022777"/>
    </source>
</evidence>
<protein>
    <recommendedName>
        <fullName evidence="2">histidine kinase</fullName>
        <ecNumber evidence="2">2.7.13.3</ecNumber>
    </recommendedName>
</protein>
<keyword evidence="3" id="KW-0597">Phosphoprotein</keyword>
<organism evidence="8 9">
    <name type="scientific">Sphingobacterium cellulitidis</name>
    <dbReference type="NCBI Taxonomy" id="1768011"/>
    <lineage>
        <taxon>Bacteria</taxon>
        <taxon>Pseudomonadati</taxon>
        <taxon>Bacteroidota</taxon>
        <taxon>Sphingobacteriia</taxon>
        <taxon>Sphingobacteriales</taxon>
        <taxon>Sphingobacteriaceae</taxon>
        <taxon>Sphingobacterium</taxon>
    </lineage>
</organism>
<evidence type="ECO:0000259" key="6">
    <source>
        <dbReference type="PROSITE" id="PS50109"/>
    </source>
</evidence>
<evidence type="ECO:0000259" key="7">
    <source>
        <dbReference type="PROSITE" id="PS50112"/>
    </source>
</evidence>
<proteinExistence type="predicted"/>
<feature type="domain" description="Histidine kinase" evidence="6">
    <location>
        <begin position="291"/>
        <end position="500"/>
    </location>
</feature>
<dbReference type="PROSITE" id="PS50112">
    <property type="entry name" value="PAS"/>
    <property type="match status" value="1"/>
</dbReference>
<dbReference type="PROSITE" id="PS50109">
    <property type="entry name" value="HIS_KIN"/>
    <property type="match status" value="1"/>
</dbReference>
<dbReference type="SUPFAM" id="SSF55785">
    <property type="entry name" value="PYP-like sensor domain (PAS domain)"/>
    <property type="match status" value="2"/>
</dbReference>
<dbReference type="InterPro" id="IPR000014">
    <property type="entry name" value="PAS"/>
</dbReference>
<dbReference type="RefSeq" id="WP_182498788.1">
    <property type="nucleotide sequence ID" value="NZ_BMKM01000002.1"/>
</dbReference>
<dbReference type="EMBL" id="BMKM01000002">
    <property type="protein sequence ID" value="GGE14518.1"/>
    <property type="molecule type" value="Genomic_DNA"/>
</dbReference>
<evidence type="ECO:0000256" key="3">
    <source>
        <dbReference type="ARBA" id="ARBA00022553"/>
    </source>
</evidence>
<dbReference type="Gene3D" id="3.30.565.10">
    <property type="entry name" value="Histidine kinase-like ATPase, C-terminal domain"/>
    <property type="match status" value="1"/>
</dbReference>
<dbReference type="InterPro" id="IPR035965">
    <property type="entry name" value="PAS-like_dom_sf"/>
</dbReference>
<dbReference type="GO" id="GO:0006355">
    <property type="term" value="P:regulation of DNA-templated transcription"/>
    <property type="evidence" value="ECO:0007669"/>
    <property type="project" value="InterPro"/>
</dbReference>
<evidence type="ECO:0000256" key="2">
    <source>
        <dbReference type="ARBA" id="ARBA00012438"/>
    </source>
</evidence>
<dbReference type="AlphaFoldDB" id="A0A8H9KUU7"/>
<evidence type="ECO:0000313" key="9">
    <source>
        <dbReference type="Proteomes" id="UP000614460"/>
    </source>
</evidence>
<dbReference type="GO" id="GO:0004673">
    <property type="term" value="F:protein histidine kinase activity"/>
    <property type="evidence" value="ECO:0007669"/>
    <property type="project" value="UniProtKB-EC"/>
</dbReference>
<dbReference type="InterPro" id="IPR052162">
    <property type="entry name" value="Sensor_kinase/Photoreceptor"/>
</dbReference>
<dbReference type="InterPro" id="IPR036890">
    <property type="entry name" value="HATPase_C_sf"/>
</dbReference>
<dbReference type="PANTHER" id="PTHR43304:SF1">
    <property type="entry name" value="PAC DOMAIN-CONTAINING PROTEIN"/>
    <property type="match status" value="1"/>
</dbReference>
<dbReference type="Proteomes" id="UP000614460">
    <property type="component" value="Unassembled WGS sequence"/>
</dbReference>
<dbReference type="InterPro" id="IPR013767">
    <property type="entry name" value="PAS_fold"/>
</dbReference>
<dbReference type="SUPFAM" id="SSF55874">
    <property type="entry name" value="ATPase domain of HSP90 chaperone/DNA topoisomerase II/histidine kinase"/>
    <property type="match status" value="1"/>
</dbReference>
<dbReference type="CDD" id="cd00130">
    <property type="entry name" value="PAS"/>
    <property type="match status" value="1"/>
</dbReference>
<keyword evidence="5" id="KW-0418">Kinase</keyword>
<keyword evidence="4" id="KW-0808">Transferase</keyword>
<dbReference type="PANTHER" id="PTHR43304">
    <property type="entry name" value="PHYTOCHROME-LIKE PROTEIN CPH1"/>
    <property type="match status" value="1"/>
</dbReference>
<reference evidence="8" key="1">
    <citation type="journal article" date="2014" name="Int. J. Syst. Evol. Microbiol.">
        <title>Complete genome sequence of Corynebacterium casei LMG S-19264T (=DSM 44701T), isolated from a smear-ripened cheese.</title>
        <authorList>
            <consortium name="US DOE Joint Genome Institute (JGI-PGF)"/>
            <person name="Walter F."/>
            <person name="Albersmeier A."/>
            <person name="Kalinowski J."/>
            <person name="Ruckert C."/>
        </authorList>
    </citation>
    <scope>NUCLEOTIDE SEQUENCE</scope>
    <source>
        <strain evidence="8">CGMCC 1.15966</strain>
    </source>
</reference>
<evidence type="ECO:0000256" key="4">
    <source>
        <dbReference type="ARBA" id="ARBA00022679"/>
    </source>
</evidence>
<accession>A0A8H9KUU7</accession>
<sequence length="503" mass="58963">MKIQNAEDEINSLKRRLKDYDQLISSIDDIIFEIDQDGRILNCWTSTPEELFFEKENFINKTIEELFPEEFYRSIFYILNKSFSKRKGYSLKYRSPFKIESEQWYRLKTRIIDDVSDRLLIIITNITRDQRLFSNIQIKEEKFNRAFKNSSIGMLLLSSKLKVIEYNQELQDMLGYPEAEEMLEKKLTSFIDPDHLEYVKTAMEEVKDGIKEKTIIEASCIGKDDRPICCLINISSIRDVSGKLIYFLCQIQDLSLFKNNEIKLNQQNILLEKRNYELKVKVNQLEAYNQILTHNLRTPISNIEMIIGQLIEETGPKEKEILIKYLKQSNTKFLNLFDRLIESLEIQNSNDSLFQISNMEEICQHLLLHFQSKIESKKLVIACDFEVKEIAFPAIYFYNIILYLISESLKGVQSNKEIAIKITTKIVNNNIQLIVKNNCESIRCFGIERELESNDLEVDENTLLDLHMAKQQIQNFGGNILISRDVEYGNEIIITLPITIKAE</sequence>
<gene>
    <name evidence="8" type="ORF">GCM10011516_10380</name>
</gene>
<name>A0A8H9KUU7_9SPHI</name>
<dbReference type="InterPro" id="IPR005467">
    <property type="entry name" value="His_kinase_dom"/>
</dbReference>
<keyword evidence="9" id="KW-1185">Reference proteome</keyword>
<dbReference type="Pfam" id="PF00989">
    <property type="entry name" value="PAS"/>
    <property type="match status" value="1"/>
</dbReference>
<dbReference type="SMART" id="SM00091">
    <property type="entry name" value="PAS"/>
    <property type="match status" value="2"/>
</dbReference>
<evidence type="ECO:0000313" key="8">
    <source>
        <dbReference type="EMBL" id="GGE14518.1"/>
    </source>
</evidence>